<feature type="compositionally biased region" description="Basic and acidic residues" evidence="2">
    <location>
        <begin position="90"/>
        <end position="100"/>
    </location>
</feature>
<evidence type="ECO:0000256" key="1">
    <source>
        <dbReference type="SAM" id="Coils"/>
    </source>
</evidence>
<organism evidence="3 4">
    <name type="scientific">Crepidotus variabilis</name>
    <dbReference type="NCBI Taxonomy" id="179855"/>
    <lineage>
        <taxon>Eukaryota</taxon>
        <taxon>Fungi</taxon>
        <taxon>Dikarya</taxon>
        <taxon>Basidiomycota</taxon>
        <taxon>Agaricomycotina</taxon>
        <taxon>Agaricomycetes</taxon>
        <taxon>Agaricomycetidae</taxon>
        <taxon>Agaricales</taxon>
        <taxon>Agaricineae</taxon>
        <taxon>Crepidotaceae</taxon>
        <taxon>Crepidotus</taxon>
    </lineage>
</organism>
<comment type="caution">
    <text evidence="3">The sequence shown here is derived from an EMBL/GenBank/DDBJ whole genome shotgun (WGS) entry which is preliminary data.</text>
</comment>
<name>A0A9P6JQY2_9AGAR</name>
<feature type="region of interest" description="Disordered" evidence="2">
    <location>
        <begin position="48"/>
        <end position="106"/>
    </location>
</feature>
<feature type="compositionally biased region" description="Polar residues" evidence="2">
    <location>
        <begin position="57"/>
        <end position="67"/>
    </location>
</feature>
<gene>
    <name evidence="3" type="ORF">CPB83DRAFT_852853</name>
</gene>
<dbReference type="EMBL" id="MU157847">
    <property type="protein sequence ID" value="KAF9529204.1"/>
    <property type="molecule type" value="Genomic_DNA"/>
</dbReference>
<feature type="coiled-coil region" evidence="1">
    <location>
        <begin position="341"/>
        <end position="375"/>
    </location>
</feature>
<sequence length="380" mass="41568">MADVEKLKCRCGEPAARKVSSTNKRVYYGCARRQTSLRQQCDFYYQPPVPIAPEKASSPSSSITQEAHSVGPNPLPSTPTAESPIKRTHSKVDEDSEPRLPHSQKRTKVILSASHESTILEPPLTPSQKRTKIIAAALTGSPIPELDKSEALPRHSFSIPSPSLSDHLALLDEAGASDLAAGSQNQVPTESSQDLRSDILGIEDASLSQQRQACSSQTVAVSDNGSGDTCLVNDEEQRFGVTNANESRWIHGRPASMRSTNLVAESRFRDLGPASPSPLPGTKGKQKATNYADTDMPVGDRTKVFQYLPSDENPSTAQRPQYSAATIANMLAPLEGIPGYVSRLEKSNQIKDMRIKHLENEVDRLRARQEELEKILDMYQ</sequence>
<evidence type="ECO:0000313" key="3">
    <source>
        <dbReference type="EMBL" id="KAF9529204.1"/>
    </source>
</evidence>
<reference evidence="3" key="1">
    <citation type="submission" date="2020-11" db="EMBL/GenBank/DDBJ databases">
        <authorList>
            <consortium name="DOE Joint Genome Institute"/>
            <person name="Ahrendt S."/>
            <person name="Riley R."/>
            <person name="Andreopoulos W."/>
            <person name="Labutti K."/>
            <person name="Pangilinan J."/>
            <person name="Ruiz-Duenas F.J."/>
            <person name="Barrasa J.M."/>
            <person name="Sanchez-Garcia M."/>
            <person name="Camarero S."/>
            <person name="Miyauchi S."/>
            <person name="Serrano A."/>
            <person name="Linde D."/>
            <person name="Babiker R."/>
            <person name="Drula E."/>
            <person name="Ayuso-Fernandez I."/>
            <person name="Pacheco R."/>
            <person name="Padilla G."/>
            <person name="Ferreira P."/>
            <person name="Barriuso J."/>
            <person name="Kellner H."/>
            <person name="Castanera R."/>
            <person name="Alfaro M."/>
            <person name="Ramirez L."/>
            <person name="Pisabarro A.G."/>
            <person name="Kuo A."/>
            <person name="Tritt A."/>
            <person name="Lipzen A."/>
            <person name="He G."/>
            <person name="Yan M."/>
            <person name="Ng V."/>
            <person name="Cullen D."/>
            <person name="Martin F."/>
            <person name="Rosso M.-N."/>
            <person name="Henrissat B."/>
            <person name="Hibbett D."/>
            <person name="Martinez A.T."/>
            <person name="Grigoriev I.V."/>
        </authorList>
    </citation>
    <scope>NUCLEOTIDE SEQUENCE</scope>
    <source>
        <strain evidence="3">CBS 506.95</strain>
    </source>
</reference>
<dbReference type="AlphaFoldDB" id="A0A9P6JQY2"/>
<evidence type="ECO:0000313" key="4">
    <source>
        <dbReference type="Proteomes" id="UP000807306"/>
    </source>
</evidence>
<evidence type="ECO:0000256" key="2">
    <source>
        <dbReference type="SAM" id="MobiDB-lite"/>
    </source>
</evidence>
<feature type="region of interest" description="Disordered" evidence="2">
    <location>
        <begin position="269"/>
        <end position="296"/>
    </location>
</feature>
<keyword evidence="1" id="KW-0175">Coiled coil</keyword>
<dbReference type="Proteomes" id="UP000807306">
    <property type="component" value="Unassembled WGS sequence"/>
</dbReference>
<accession>A0A9P6JQY2</accession>
<proteinExistence type="predicted"/>
<protein>
    <submittedName>
        <fullName evidence="3">Uncharacterized protein</fullName>
    </submittedName>
</protein>
<keyword evidence="4" id="KW-1185">Reference proteome</keyword>